<keyword evidence="2" id="KW-1185">Reference proteome</keyword>
<dbReference type="OrthoDB" id="8910117at2"/>
<dbReference type="AlphaFoldDB" id="W5TNH4"/>
<dbReference type="HOGENOM" id="CLU_1553691_0_0_11"/>
<dbReference type="KEGG" id="nno:NONO_c61040"/>
<organism evidence="1 2">
    <name type="scientific">Nocardia nova SH22a</name>
    <dbReference type="NCBI Taxonomy" id="1415166"/>
    <lineage>
        <taxon>Bacteria</taxon>
        <taxon>Bacillati</taxon>
        <taxon>Actinomycetota</taxon>
        <taxon>Actinomycetes</taxon>
        <taxon>Mycobacteriales</taxon>
        <taxon>Nocardiaceae</taxon>
        <taxon>Nocardia</taxon>
    </lineage>
</organism>
<dbReference type="STRING" id="1415166.NONO_c61040"/>
<dbReference type="EMBL" id="CP006850">
    <property type="protein sequence ID" value="AHH20880.1"/>
    <property type="molecule type" value="Genomic_DNA"/>
</dbReference>
<dbReference type="RefSeq" id="WP_025352218.1">
    <property type="nucleotide sequence ID" value="NZ_CP006850.1"/>
</dbReference>
<dbReference type="PATRIC" id="fig|1415166.3.peg.6279"/>
<protein>
    <submittedName>
        <fullName evidence="1">Uncharacterized protein</fullName>
    </submittedName>
</protein>
<sequence>MNRDKEFQLSTFGHVIEGPGVYQALPAAENGWAGKWCAFQFDNGFQSRSIAYATEAEARQDFWDCTCRQDRFWWEKYQWMRDGDSTGETRANGMRRAPRRDVLRIDGWHYVPRVIDAHSPAPVRGFGGVTYRWRWLDDPTQTVHWSDDVFTQGEIPAQMRHILPDNAVFVTE</sequence>
<accession>W5TNH4</accession>
<dbReference type="eggNOG" id="ENOG502ZZ2D">
    <property type="taxonomic scope" value="Bacteria"/>
</dbReference>
<reference evidence="1 2" key="1">
    <citation type="journal article" date="2014" name="Appl. Environ. Microbiol.">
        <title>Insights into the Microbial Degradation of Rubber and Gutta-Percha by Analysis of the Complete Genome of Nocardia nova SH22a.</title>
        <authorList>
            <person name="Luo Q."/>
            <person name="Hiessl S."/>
            <person name="Poehlein A."/>
            <person name="Daniel R."/>
            <person name="Steinbuchel A."/>
        </authorList>
    </citation>
    <scope>NUCLEOTIDE SEQUENCE [LARGE SCALE GENOMIC DNA]</scope>
    <source>
        <strain evidence="1">SH22a</strain>
    </source>
</reference>
<dbReference type="Proteomes" id="UP000019150">
    <property type="component" value="Chromosome"/>
</dbReference>
<gene>
    <name evidence="1" type="ORF">NONO_c61040</name>
</gene>
<evidence type="ECO:0000313" key="2">
    <source>
        <dbReference type="Proteomes" id="UP000019150"/>
    </source>
</evidence>
<proteinExistence type="predicted"/>
<name>W5TNH4_9NOCA</name>
<evidence type="ECO:0000313" key="1">
    <source>
        <dbReference type="EMBL" id="AHH20880.1"/>
    </source>
</evidence>